<keyword evidence="1" id="KW-0472">Membrane</keyword>
<gene>
    <name evidence="3" type="ORF">ADICEAN_02370</name>
</gene>
<dbReference type="InterPro" id="IPR025646">
    <property type="entry name" value="DUF4350"/>
</dbReference>
<dbReference type="RefSeq" id="WP_009195761.1">
    <property type="nucleotide sequence ID" value="NZ_AODQ01000056.1"/>
</dbReference>
<keyword evidence="1" id="KW-1133">Transmembrane helix</keyword>
<evidence type="ECO:0000259" key="2">
    <source>
        <dbReference type="Pfam" id="PF14258"/>
    </source>
</evidence>
<dbReference type="Pfam" id="PF14258">
    <property type="entry name" value="DUF4350"/>
    <property type="match status" value="1"/>
</dbReference>
<organism evidence="3 4">
    <name type="scientific">Cesiribacter andamanensis AMV16</name>
    <dbReference type="NCBI Taxonomy" id="1279009"/>
    <lineage>
        <taxon>Bacteria</taxon>
        <taxon>Pseudomonadati</taxon>
        <taxon>Bacteroidota</taxon>
        <taxon>Cytophagia</taxon>
        <taxon>Cytophagales</taxon>
        <taxon>Cesiribacteraceae</taxon>
        <taxon>Cesiribacter</taxon>
    </lineage>
</organism>
<reference evidence="3 4" key="1">
    <citation type="journal article" date="2013" name="Genome Announc.">
        <title>Draft Genome Sequence of Cesiribacter andamanensis Strain AMV16T, Isolated from a Soil Sample from a Mud Volcano in the Andaman Islands, India.</title>
        <authorList>
            <person name="Shivaji S."/>
            <person name="Ara S."/>
            <person name="Begum Z."/>
            <person name="Srinivas T.N."/>
            <person name="Singh A."/>
            <person name="Kumar Pinnaka A."/>
        </authorList>
    </citation>
    <scope>NUCLEOTIDE SEQUENCE [LARGE SCALE GENOMIC DNA]</scope>
    <source>
        <strain evidence="3 4">AMV16</strain>
    </source>
</reference>
<dbReference type="Proteomes" id="UP000011910">
    <property type="component" value="Unassembled WGS sequence"/>
</dbReference>
<name>M7N5C5_9BACT</name>
<accession>M7N5C5</accession>
<proteinExistence type="predicted"/>
<evidence type="ECO:0000313" key="3">
    <source>
        <dbReference type="EMBL" id="EMR02497.1"/>
    </source>
</evidence>
<keyword evidence="4" id="KW-1185">Reference proteome</keyword>
<sequence>MSRRQLYILGGVLLVFVLIEALVPKPLNWRATYSQRDKNPYGAYALAQLLPDFLKEGAPHIRPVTLYELDSMPTPLNQLVLAGFFEPGTEDVEVLLRRVQAGDHAFLAAEHWNELLQDTLGFSYTYDFQFNPLGEQAADSMYLWFTQKGLPKEKYRYPATALASSFDSLPAGAITLALNNKLNPVLAAIPWGKGTIYLSSTPLAYTNYFLMQPQTRGFAEAALSYLPEQTPFWTEYYHLGRMESPSPLRFVLSEPALRWAYYLGMGVLLGFILFTLRRRQRPIPVVEPPANTSLQFAHTVARLYYGQQDHLNLAHKRIAYFMEELRERYQMPAGQPDTAWQKRLAHKSGHTLEEVHQLFAYINRVQQQAALSAQDLMNLNEKLDYFTRR</sequence>
<dbReference type="AlphaFoldDB" id="M7N5C5"/>
<dbReference type="EMBL" id="AODQ01000056">
    <property type="protein sequence ID" value="EMR02497.1"/>
    <property type="molecule type" value="Genomic_DNA"/>
</dbReference>
<feature type="domain" description="DUF4350" evidence="2">
    <location>
        <begin position="37"/>
        <end position="221"/>
    </location>
</feature>
<feature type="transmembrane region" description="Helical" evidence="1">
    <location>
        <begin position="259"/>
        <end position="276"/>
    </location>
</feature>
<comment type="caution">
    <text evidence="3">The sequence shown here is derived from an EMBL/GenBank/DDBJ whole genome shotgun (WGS) entry which is preliminary data.</text>
</comment>
<protein>
    <recommendedName>
        <fullName evidence="2">DUF4350 domain-containing protein</fullName>
    </recommendedName>
</protein>
<dbReference type="eggNOG" id="ENOG502Z8TX">
    <property type="taxonomic scope" value="Bacteria"/>
</dbReference>
<dbReference type="OrthoDB" id="1111222at2"/>
<keyword evidence="1" id="KW-0812">Transmembrane</keyword>
<evidence type="ECO:0000256" key="1">
    <source>
        <dbReference type="SAM" id="Phobius"/>
    </source>
</evidence>
<dbReference type="STRING" id="1279009.ADICEAN_02370"/>
<evidence type="ECO:0000313" key="4">
    <source>
        <dbReference type="Proteomes" id="UP000011910"/>
    </source>
</evidence>